<evidence type="ECO:0000313" key="1">
    <source>
        <dbReference type="EMBL" id="KAK6137490.1"/>
    </source>
</evidence>
<dbReference type="Proteomes" id="UP001318860">
    <property type="component" value="Unassembled WGS sequence"/>
</dbReference>
<name>A0ABR0VT60_REHGL</name>
<proteinExistence type="predicted"/>
<organism evidence="1 2">
    <name type="scientific">Rehmannia glutinosa</name>
    <name type="common">Chinese foxglove</name>
    <dbReference type="NCBI Taxonomy" id="99300"/>
    <lineage>
        <taxon>Eukaryota</taxon>
        <taxon>Viridiplantae</taxon>
        <taxon>Streptophyta</taxon>
        <taxon>Embryophyta</taxon>
        <taxon>Tracheophyta</taxon>
        <taxon>Spermatophyta</taxon>
        <taxon>Magnoliopsida</taxon>
        <taxon>eudicotyledons</taxon>
        <taxon>Gunneridae</taxon>
        <taxon>Pentapetalae</taxon>
        <taxon>asterids</taxon>
        <taxon>lamiids</taxon>
        <taxon>Lamiales</taxon>
        <taxon>Orobanchaceae</taxon>
        <taxon>Rehmannieae</taxon>
        <taxon>Rehmannia</taxon>
    </lineage>
</organism>
<gene>
    <name evidence="1" type="ORF">DH2020_028743</name>
</gene>
<reference evidence="1 2" key="1">
    <citation type="journal article" date="2021" name="Comput. Struct. Biotechnol. J.">
        <title>De novo genome assembly of the potent medicinal plant Rehmannia glutinosa using nanopore technology.</title>
        <authorList>
            <person name="Ma L."/>
            <person name="Dong C."/>
            <person name="Song C."/>
            <person name="Wang X."/>
            <person name="Zheng X."/>
            <person name="Niu Y."/>
            <person name="Chen S."/>
            <person name="Feng W."/>
        </authorList>
    </citation>
    <scope>NUCLEOTIDE SEQUENCE [LARGE SCALE GENOMIC DNA]</scope>
    <source>
        <strain evidence="1">DH-2019</strain>
    </source>
</reference>
<keyword evidence="2" id="KW-1185">Reference proteome</keyword>
<accession>A0ABR0VT60</accession>
<comment type="caution">
    <text evidence="1">The sequence shown here is derived from an EMBL/GenBank/DDBJ whole genome shotgun (WGS) entry which is preliminary data.</text>
</comment>
<protein>
    <submittedName>
        <fullName evidence="1">Uncharacterized protein</fullName>
    </submittedName>
</protein>
<evidence type="ECO:0000313" key="2">
    <source>
        <dbReference type="Proteomes" id="UP001318860"/>
    </source>
</evidence>
<sequence length="245" mass="28294">MSSLGSKGKEVVGAGGSSDGVRMILSAKESSHYTGVKATRLAVGIESQYRSPHTHDYDERRWQTWRPYSRESIRVTGDQLSSIVQNAVNILWARKEVVDVVEAERTEDRVAPRREEEPMSELEKLQAEVKEMKKRMSGQDVVWMARDPISDNEIDFGREDRKWLAEMKLYKVFSRSRSNPWVAELSSHHLSPWEILNSKGHAQVRIPEKSSSLRCLFKSLRKILRHRGYFQIPWRSSLARASQVR</sequence>
<dbReference type="EMBL" id="JABTTQ020000835">
    <property type="protein sequence ID" value="KAK6137490.1"/>
    <property type="molecule type" value="Genomic_DNA"/>
</dbReference>